<keyword evidence="2" id="KW-1133">Transmembrane helix</keyword>
<accession>A0A7D9N737</accession>
<proteinExistence type="inferred from homology"/>
<dbReference type="Proteomes" id="UP000018522">
    <property type="component" value="Chromosome"/>
</dbReference>
<reference evidence="4 5" key="1">
    <citation type="journal article" date="2014" name="Genome Announc.">
        <title>Complete Genome Sequences of Lactobacillus johnsonii Strain N6.2 and Lactobacillus reuteri Strain TD1.</title>
        <authorList>
            <person name="Leonard M.T."/>
            <person name="Valladares R.B."/>
            <person name="Ardissone A."/>
            <person name="Gonzalez C.F."/>
            <person name="Lorca G.L."/>
            <person name="Triplett E.W."/>
        </authorList>
    </citation>
    <scope>NUCLEOTIDE SEQUENCE [LARGE SCALE GENOMIC DNA]</scope>
    <source>
        <strain evidence="4 5">N6.2</strain>
    </source>
</reference>
<dbReference type="PANTHER" id="PTHR33392:SF6">
    <property type="entry name" value="POLYISOPRENYL-TEICHOIC ACID--PEPTIDOGLYCAN TEICHOIC ACID TRANSFERASE TAGU"/>
    <property type="match status" value="1"/>
</dbReference>
<dbReference type="KEGG" id="ljn:T285_05625"/>
<dbReference type="Pfam" id="PF03816">
    <property type="entry name" value="LytR_cpsA_psr"/>
    <property type="match status" value="1"/>
</dbReference>
<dbReference type="NCBIfam" id="TIGR00350">
    <property type="entry name" value="lytR_cpsA_psr"/>
    <property type="match status" value="1"/>
</dbReference>
<protein>
    <submittedName>
        <fullName evidence="4">Transcriptional regulator</fullName>
    </submittedName>
</protein>
<keyword evidence="2" id="KW-0472">Membrane</keyword>
<evidence type="ECO:0000313" key="4">
    <source>
        <dbReference type="EMBL" id="AHA97499.1"/>
    </source>
</evidence>
<dbReference type="RefSeq" id="WP_023599708.1">
    <property type="nucleotide sequence ID" value="NC_022909.1"/>
</dbReference>
<name>A0A7D9N737_LACJH</name>
<keyword evidence="2" id="KW-0812">Transmembrane</keyword>
<dbReference type="AlphaFoldDB" id="A0A7D9N737"/>
<organism evidence="4 5">
    <name type="scientific">Lactobacillus johnsonii N6.2</name>
    <dbReference type="NCBI Taxonomy" id="1408186"/>
    <lineage>
        <taxon>Bacteria</taxon>
        <taxon>Bacillati</taxon>
        <taxon>Bacillota</taxon>
        <taxon>Bacilli</taxon>
        <taxon>Lactobacillales</taxon>
        <taxon>Lactobacillaceae</taxon>
        <taxon>Lactobacillus</taxon>
    </lineage>
</organism>
<dbReference type="InterPro" id="IPR050922">
    <property type="entry name" value="LytR/CpsA/Psr_CW_biosynth"/>
</dbReference>
<comment type="similarity">
    <text evidence="1">Belongs to the LytR/CpsA/Psr (LCP) family.</text>
</comment>
<feature type="domain" description="Cell envelope-related transcriptional attenuator" evidence="3">
    <location>
        <begin position="100"/>
        <end position="244"/>
    </location>
</feature>
<feature type="transmembrane region" description="Helical" evidence="2">
    <location>
        <begin position="28"/>
        <end position="48"/>
    </location>
</feature>
<evidence type="ECO:0000256" key="1">
    <source>
        <dbReference type="ARBA" id="ARBA00006068"/>
    </source>
</evidence>
<evidence type="ECO:0000256" key="2">
    <source>
        <dbReference type="SAM" id="Phobius"/>
    </source>
</evidence>
<dbReference type="InterPro" id="IPR004474">
    <property type="entry name" value="LytR_CpsA_psr"/>
</dbReference>
<evidence type="ECO:0000313" key="5">
    <source>
        <dbReference type="Proteomes" id="UP000018522"/>
    </source>
</evidence>
<dbReference type="Gene3D" id="3.40.630.190">
    <property type="entry name" value="LCP protein"/>
    <property type="match status" value="1"/>
</dbReference>
<gene>
    <name evidence="4" type="ORF">T285_05625</name>
</gene>
<evidence type="ECO:0000259" key="3">
    <source>
        <dbReference type="Pfam" id="PF03816"/>
    </source>
</evidence>
<dbReference type="EMBL" id="CP006811">
    <property type="protein sequence ID" value="AHA97499.1"/>
    <property type="molecule type" value="Genomic_DNA"/>
</dbReference>
<dbReference type="PANTHER" id="PTHR33392">
    <property type="entry name" value="POLYISOPRENYL-TEICHOIC ACID--PEPTIDOGLYCAN TEICHOIC ACID TRANSFERASE TAGU"/>
    <property type="match status" value="1"/>
</dbReference>
<sequence>MDHKNSDNELRHRSHHHRHHRRKKFWRIFWIVLGVFLAVDIIAVIIAWHNIHVATNTMYNPISGDISDRNFTKTLKEKKPVSILLLGTDTGEFGRDYKGRTDSIMIMTVNPNTDKTTIVSVPRDMKVNLPGYADYSPAKINAAYTYGGVDETIKTLKQYFNVPIDAYVLVNLKGLVKAVDQIGGVDVTSPLTFTNLGYSFEKGKQYHMNGKRALAFCDMRYDDPRGDYGRQERQRLVLMSILKSSISYKTVLNQKFLNTLSKEMLTSLTFDNMTQLATGYRSATNSTISDHTQGQGNWENGVAYESVSLAERQRISNKLRAALGLKPKTLKTGE</sequence>